<dbReference type="EMBL" id="JBITYG010000013">
    <property type="protein sequence ID" value="MFI9105573.1"/>
    <property type="molecule type" value="Genomic_DNA"/>
</dbReference>
<sequence length="529" mass="54243">MPGNRAVTDGEQPLGHPLSCIRAERGWTYQDVVDIVARRVGNMSARREKAWRWEHRGVVPDLETQQALATELGVPHALLSSSPWPAWLPVGDRTAARVAWTPQDCVAALDATAGTALHDRRGFVVAGAGSAAAAAQRWLAFAPLSWPRPATVPAAATAPPAPAPLLVAASGPVPLPVSVPVSVPAQRTGPSAVPDAPADPVPPALLAALAALEERVPALRRMEAALGGGPVRAVADAELRLVTDLLAKGPAARPGPAAAELPARRLFAVAGELACLAGRACFDTGHEAAAERYFSAALSAAHAAADRPLGARVLAAMSLQCLSAGRPQEALAVARAARAGLAREAAGDGRASAVAVTSATATAAGEPSGSVRHSSALLMARQARAHAVLGQADVCQRLLAAAGAILTPDARSSADHRADYCAEAAACELALGRPAAADHWLRRTLAALPEGRARDRAGTLVLRAVAALDQGAADRARGLATDAGRAVEGIDSPRVHRALAALWERLHGHPGRHGGGRETPGRDFAMTAL</sequence>
<evidence type="ECO:0008006" key="4">
    <source>
        <dbReference type="Google" id="ProtNLM"/>
    </source>
</evidence>
<organism evidence="2 3">
    <name type="scientific">Streptomyces fildesensis</name>
    <dbReference type="NCBI Taxonomy" id="375757"/>
    <lineage>
        <taxon>Bacteria</taxon>
        <taxon>Bacillati</taxon>
        <taxon>Actinomycetota</taxon>
        <taxon>Actinomycetes</taxon>
        <taxon>Kitasatosporales</taxon>
        <taxon>Streptomycetaceae</taxon>
        <taxon>Streptomyces</taxon>
    </lineage>
</organism>
<gene>
    <name evidence="2" type="ORF">ACIGXA_34220</name>
</gene>
<evidence type="ECO:0000256" key="1">
    <source>
        <dbReference type="SAM" id="MobiDB-lite"/>
    </source>
</evidence>
<evidence type="ECO:0000313" key="2">
    <source>
        <dbReference type="EMBL" id="MFI9105573.1"/>
    </source>
</evidence>
<reference evidence="2 3" key="1">
    <citation type="submission" date="2024-10" db="EMBL/GenBank/DDBJ databases">
        <title>The Natural Products Discovery Center: Release of the First 8490 Sequenced Strains for Exploring Actinobacteria Biosynthetic Diversity.</title>
        <authorList>
            <person name="Kalkreuter E."/>
            <person name="Kautsar S.A."/>
            <person name="Yang D."/>
            <person name="Bader C.D."/>
            <person name="Teijaro C.N."/>
            <person name="Fluegel L."/>
            <person name="Davis C.M."/>
            <person name="Simpson J.R."/>
            <person name="Lauterbach L."/>
            <person name="Steele A.D."/>
            <person name="Gui C."/>
            <person name="Meng S."/>
            <person name="Li G."/>
            <person name="Viehrig K."/>
            <person name="Ye F."/>
            <person name="Su P."/>
            <person name="Kiefer A.F."/>
            <person name="Nichols A."/>
            <person name="Cepeda A.J."/>
            <person name="Yan W."/>
            <person name="Fan B."/>
            <person name="Jiang Y."/>
            <person name="Adhikari A."/>
            <person name="Zheng C.-J."/>
            <person name="Schuster L."/>
            <person name="Cowan T.M."/>
            <person name="Smanski M.J."/>
            <person name="Chevrette M.G."/>
            <person name="De Carvalho L.P.S."/>
            <person name="Shen B."/>
        </authorList>
    </citation>
    <scope>NUCLEOTIDE SEQUENCE [LARGE SCALE GENOMIC DNA]</scope>
    <source>
        <strain evidence="2 3">NPDC053399</strain>
    </source>
</reference>
<proteinExistence type="predicted"/>
<dbReference type="Proteomes" id="UP001614394">
    <property type="component" value="Unassembled WGS sequence"/>
</dbReference>
<keyword evidence="3" id="KW-1185">Reference proteome</keyword>
<protein>
    <recommendedName>
        <fullName evidence="4">Transcriptional regulator</fullName>
    </recommendedName>
</protein>
<evidence type="ECO:0000313" key="3">
    <source>
        <dbReference type="Proteomes" id="UP001614394"/>
    </source>
</evidence>
<dbReference type="RefSeq" id="WP_399656377.1">
    <property type="nucleotide sequence ID" value="NZ_JBITYG010000013.1"/>
</dbReference>
<name>A0ABW8CHJ8_9ACTN</name>
<feature type="region of interest" description="Disordered" evidence="1">
    <location>
        <begin position="508"/>
        <end position="529"/>
    </location>
</feature>
<accession>A0ABW8CHJ8</accession>
<comment type="caution">
    <text evidence="2">The sequence shown here is derived from an EMBL/GenBank/DDBJ whole genome shotgun (WGS) entry which is preliminary data.</text>
</comment>